<feature type="short sequence motif" description="Cx2C motif 2" evidence="9">
    <location>
        <begin position="227"/>
        <end position="230"/>
    </location>
</feature>
<feature type="binding site" evidence="9">
    <location>
        <position position="192"/>
    </location>
    <ligand>
        <name>[2Fe-2S] cluster</name>
        <dbReference type="ChEBI" id="CHEBI:190135"/>
    </ligand>
</feature>
<comment type="cofactor">
    <cofactor evidence="1 9">
        <name>[4Fe-4S] cluster</name>
        <dbReference type="ChEBI" id="CHEBI:49883"/>
    </cofactor>
</comment>
<keyword evidence="9" id="KW-0001">2Fe-2S</keyword>
<dbReference type="PANTHER" id="PTHR13273">
    <property type="entry name" value="ANAMORSIN"/>
    <property type="match status" value="1"/>
</dbReference>
<comment type="domain">
    <text evidence="9">The C-terminal domain binds 2 Fe-S clusters but is otherwise mostly in an intrinsically disordered conformation.</text>
</comment>
<dbReference type="HAMAP" id="MF_03115">
    <property type="entry name" value="Anamorsin"/>
    <property type="match status" value="1"/>
</dbReference>
<feature type="region of interest" description="Fe-S binding site B" evidence="9">
    <location>
        <begin position="216"/>
        <end position="230"/>
    </location>
</feature>
<comment type="caution">
    <text evidence="9">Lacks conserved residue(s) required for the propagation of feature annotation.</text>
</comment>
<name>A0AAD9LKZ7_BABDI</name>
<comment type="subcellular location">
    <subcellularLocation>
        <location evidence="9">Cytoplasm</location>
    </subcellularLocation>
    <subcellularLocation>
        <location evidence="9">Mitochondrion intermembrane space</location>
    </subcellularLocation>
</comment>
<comment type="domain">
    <text evidence="9">The N-terminal domain has structural similarity with S-adenosyl-L-methionine-dependent methyltransferases, but does not bind S-adenosyl-L-methionine. It is required for correct assembly of the 2 Fe-S clusters.</text>
</comment>
<evidence type="ECO:0000256" key="3">
    <source>
        <dbReference type="ARBA" id="ARBA00022485"/>
    </source>
</evidence>
<keyword evidence="12" id="KW-1185">Reference proteome</keyword>
<accession>A0AAD9LKZ7</accession>
<feature type="binding site" evidence="9">
    <location>
        <position position="227"/>
    </location>
    <ligand>
        <name>[4Fe-4S] cluster</name>
        <dbReference type="ChEBI" id="CHEBI:49883"/>
    </ligand>
</feature>
<keyword evidence="5 9" id="KW-0479">Metal-binding</keyword>
<comment type="function">
    <text evidence="9">Component of the cytosolic iron-sulfur (Fe-S) protein assembly (CIA) machinery. Required for the maturation of extramitochondrial Fe-S proteins. Part of an electron transfer chain functioning in an early step of cytosolic Fe-S biogenesis, facilitating the de novo assembly of a [4Fe-4S] cluster on the cytosolic Fe-S scaffold complex. Electrons are transferred from NADPH via a FAD- and FMN-containing diflavin oxidoreductase. Together with the diflavin oxidoreductase, also required for the assembly of the diferric tyrosyl radical cofactor of ribonucleotide reductase (RNR), probably by providing electrons for reduction during radical cofactor maturation in the catalytic small subunit.</text>
</comment>
<protein>
    <recommendedName>
        <fullName evidence="9">Anamorsin homolog</fullName>
    </recommendedName>
    <alternativeName>
        <fullName evidence="9">Fe-S cluster assembly protein DRE2 homolog</fullName>
    </alternativeName>
</protein>
<dbReference type="InterPro" id="IPR007785">
    <property type="entry name" value="Anamorsin"/>
</dbReference>
<reference evidence="11" key="2">
    <citation type="submission" date="2021-05" db="EMBL/GenBank/DDBJ databases">
        <authorList>
            <person name="Pain A."/>
        </authorList>
    </citation>
    <scope>NUCLEOTIDE SEQUENCE</scope>
    <source>
        <strain evidence="11">1802A</strain>
    </source>
</reference>
<keyword evidence="6 9" id="KW-0408">Iron</keyword>
<feature type="binding site" evidence="9">
    <location>
        <position position="187"/>
    </location>
    <ligand>
        <name>[2Fe-2S] cluster</name>
        <dbReference type="ChEBI" id="CHEBI:190135"/>
    </ligand>
</feature>
<dbReference type="GO" id="GO:0046872">
    <property type="term" value="F:metal ion binding"/>
    <property type="evidence" value="ECO:0007669"/>
    <property type="project" value="UniProtKB-KW"/>
</dbReference>
<evidence type="ECO:0000256" key="8">
    <source>
        <dbReference type="ARBA" id="ARBA00023128"/>
    </source>
</evidence>
<evidence type="ECO:0000313" key="12">
    <source>
        <dbReference type="Proteomes" id="UP001195914"/>
    </source>
</evidence>
<organism evidence="11 12">
    <name type="scientific">Babesia divergens</name>
    <dbReference type="NCBI Taxonomy" id="32595"/>
    <lineage>
        <taxon>Eukaryota</taxon>
        <taxon>Sar</taxon>
        <taxon>Alveolata</taxon>
        <taxon>Apicomplexa</taxon>
        <taxon>Aconoidasida</taxon>
        <taxon>Piroplasmida</taxon>
        <taxon>Babesiidae</taxon>
        <taxon>Babesia</taxon>
    </lineage>
</organism>
<dbReference type="GO" id="GO:0051537">
    <property type="term" value="F:2 iron, 2 sulfur cluster binding"/>
    <property type="evidence" value="ECO:0007669"/>
    <property type="project" value="UniProtKB-UniRule"/>
</dbReference>
<keyword evidence="7 9" id="KW-0411">Iron-sulfur</keyword>
<evidence type="ECO:0000256" key="5">
    <source>
        <dbReference type="ARBA" id="ARBA00022723"/>
    </source>
</evidence>
<dbReference type="PANTHER" id="PTHR13273:SF14">
    <property type="entry name" value="ANAMORSIN"/>
    <property type="match status" value="1"/>
</dbReference>
<feature type="domain" description="Anamorsin C-terminal" evidence="10">
    <location>
        <begin position="208"/>
        <end position="245"/>
    </location>
</feature>
<dbReference type="EMBL" id="JAHBMH010000003">
    <property type="protein sequence ID" value="KAK1940280.1"/>
    <property type="molecule type" value="Genomic_DNA"/>
</dbReference>
<evidence type="ECO:0000256" key="6">
    <source>
        <dbReference type="ARBA" id="ARBA00023004"/>
    </source>
</evidence>
<evidence type="ECO:0000256" key="4">
    <source>
        <dbReference type="ARBA" id="ARBA00022490"/>
    </source>
</evidence>
<feature type="short sequence motif" description="Cx2C motif 1" evidence="9">
    <location>
        <begin position="216"/>
        <end position="219"/>
    </location>
</feature>
<keyword evidence="8 9" id="KW-0496">Mitochondrion</keyword>
<evidence type="ECO:0000259" key="10">
    <source>
        <dbReference type="Pfam" id="PF05093"/>
    </source>
</evidence>
<evidence type="ECO:0000313" key="11">
    <source>
        <dbReference type="EMBL" id="KAK1940280.1"/>
    </source>
</evidence>
<dbReference type="GO" id="GO:0009055">
    <property type="term" value="F:electron transfer activity"/>
    <property type="evidence" value="ECO:0007669"/>
    <property type="project" value="UniProtKB-UniRule"/>
</dbReference>
<dbReference type="Pfam" id="PF05093">
    <property type="entry name" value="CIAPIN1"/>
    <property type="match status" value="1"/>
</dbReference>
<feature type="binding site" evidence="9">
    <location>
        <position position="190"/>
    </location>
    <ligand>
        <name>[2Fe-2S] cluster</name>
        <dbReference type="ChEBI" id="CHEBI:190135"/>
    </ligand>
</feature>
<comment type="similarity">
    <text evidence="2 9">Belongs to the anamorsin family.</text>
</comment>
<keyword evidence="3 9" id="KW-0004">4Fe-4S</keyword>
<comment type="cofactor">
    <cofactor evidence="9">
        <name>[2Fe-2S] cluster</name>
        <dbReference type="ChEBI" id="CHEBI:190135"/>
    </cofactor>
</comment>
<dbReference type="GO" id="GO:0016226">
    <property type="term" value="P:iron-sulfur cluster assembly"/>
    <property type="evidence" value="ECO:0007669"/>
    <property type="project" value="UniProtKB-UniRule"/>
</dbReference>
<evidence type="ECO:0000256" key="9">
    <source>
        <dbReference type="HAMAP-Rule" id="MF_03115"/>
    </source>
</evidence>
<feature type="binding site" evidence="9">
    <location>
        <position position="180"/>
    </location>
    <ligand>
        <name>[2Fe-2S] cluster</name>
        <dbReference type="ChEBI" id="CHEBI:190135"/>
    </ligand>
</feature>
<comment type="subunit">
    <text evidence="9">Monomer.</text>
</comment>
<dbReference type="InterPro" id="IPR046408">
    <property type="entry name" value="CIAPIN1"/>
</dbReference>
<comment type="domain">
    <text evidence="9">The twin Cx2C motifs are involved in the recognition by the mitochondrial MIA40-ERV1 disulfide relay system. The formation of 2 disulfide bonds in the Cx2C motifs through dithiol/disulfide exchange reactions effectively traps the protein in the mitochondrial intermembrane space.</text>
</comment>
<dbReference type="GO" id="GO:0051539">
    <property type="term" value="F:4 iron, 4 sulfur cluster binding"/>
    <property type="evidence" value="ECO:0007669"/>
    <property type="project" value="UniProtKB-KW"/>
</dbReference>
<evidence type="ECO:0000256" key="1">
    <source>
        <dbReference type="ARBA" id="ARBA00001966"/>
    </source>
</evidence>
<evidence type="ECO:0000256" key="7">
    <source>
        <dbReference type="ARBA" id="ARBA00023014"/>
    </source>
</evidence>
<sequence length="247" mass="26435">MSIRILAVSPGTEELEKHVNFALSLYRRGSLTASLLKLDNALAPMFTGHDSSSQAYEHIESSALLQHQLTECSYDLILAVVGSDFCTKGEDASGILEKYHDALKANGTLNILLPADNSNDSVLRKECMYSGFIDVTCMESNGFKWVICKRPSWQPSTASSAVVPASLEGYVSSAPAAESCSTKPRACANCTCGRAEREKAEAAKMAPDVDAPTSACGNCYLGDAFRCASCPYRGLPAFNPGEKVVLD</sequence>
<feature type="binding site" evidence="9">
    <location>
        <position position="216"/>
    </location>
    <ligand>
        <name>[4Fe-4S] cluster</name>
        <dbReference type="ChEBI" id="CHEBI:49883"/>
    </ligand>
</feature>
<dbReference type="GO" id="GO:0005758">
    <property type="term" value="C:mitochondrial intermembrane space"/>
    <property type="evidence" value="ECO:0007669"/>
    <property type="project" value="UniProtKB-SubCell"/>
</dbReference>
<feature type="binding site" evidence="9">
    <location>
        <position position="230"/>
    </location>
    <ligand>
        <name>[4Fe-4S] cluster</name>
        <dbReference type="ChEBI" id="CHEBI:49883"/>
    </ligand>
</feature>
<comment type="caution">
    <text evidence="11">The sequence shown here is derived from an EMBL/GenBank/DDBJ whole genome shotgun (WGS) entry which is preliminary data.</text>
</comment>
<keyword evidence="4 9" id="KW-0963">Cytoplasm</keyword>
<dbReference type="Proteomes" id="UP001195914">
    <property type="component" value="Unassembled WGS sequence"/>
</dbReference>
<gene>
    <name evidence="11" type="ORF">X943_001359</name>
</gene>
<feature type="binding site" evidence="9">
    <location>
        <position position="219"/>
    </location>
    <ligand>
        <name>[4Fe-4S] cluster</name>
        <dbReference type="ChEBI" id="CHEBI:49883"/>
    </ligand>
</feature>
<proteinExistence type="inferred from homology"/>
<evidence type="ECO:0000256" key="2">
    <source>
        <dbReference type="ARBA" id="ARBA00008169"/>
    </source>
</evidence>
<reference evidence="11" key="1">
    <citation type="journal article" date="2014" name="Nucleic Acids Res.">
        <title>The evolutionary dynamics of variant antigen genes in Babesia reveal a history of genomic innovation underlying host-parasite interaction.</title>
        <authorList>
            <person name="Jackson A.P."/>
            <person name="Otto T.D."/>
            <person name="Darby A."/>
            <person name="Ramaprasad A."/>
            <person name="Xia D."/>
            <person name="Echaide I.E."/>
            <person name="Farber M."/>
            <person name="Gahlot S."/>
            <person name="Gamble J."/>
            <person name="Gupta D."/>
            <person name="Gupta Y."/>
            <person name="Jackson L."/>
            <person name="Malandrin L."/>
            <person name="Malas T.B."/>
            <person name="Moussa E."/>
            <person name="Nair M."/>
            <person name="Reid A.J."/>
            <person name="Sanders M."/>
            <person name="Sharma J."/>
            <person name="Tracey A."/>
            <person name="Quail M.A."/>
            <person name="Weir W."/>
            <person name="Wastling J.M."/>
            <person name="Hall N."/>
            <person name="Willadsen P."/>
            <person name="Lingelbach K."/>
            <person name="Shiels B."/>
            <person name="Tait A."/>
            <person name="Berriman M."/>
            <person name="Allred D.R."/>
            <person name="Pain A."/>
        </authorList>
    </citation>
    <scope>NUCLEOTIDE SEQUENCE</scope>
    <source>
        <strain evidence="11">1802A</strain>
    </source>
</reference>
<dbReference type="AlphaFoldDB" id="A0AAD9LKZ7"/>